<evidence type="ECO:0000256" key="4">
    <source>
        <dbReference type="RuleBase" id="RU362118"/>
    </source>
</evidence>
<dbReference type="NCBIfam" id="TIGR01326">
    <property type="entry name" value="OAH_OAS_sulfhy"/>
    <property type="match status" value="1"/>
</dbReference>
<dbReference type="PANTHER" id="PTHR43797:SF3">
    <property type="entry name" value="O-ACETYLHOMOSERINE SULFHYDRYLASE"/>
    <property type="match status" value="1"/>
</dbReference>
<dbReference type="PANTHER" id="PTHR43797">
    <property type="entry name" value="HOMOCYSTEINE/CYSTEINE SYNTHASE"/>
    <property type="match status" value="1"/>
</dbReference>
<keyword evidence="6" id="KW-1185">Reference proteome</keyword>
<dbReference type="PIRSF" id="PIRSF001434">
    <property type="entry name" value="CGS"/>
    <property type="match status" value="1"/>
</dbReference>
<keyword evidence="5" id="KW-0808">Transferase</keyword>
<dbReference type="CDD" id="cd00614">
    <property type="entry name" value="CGS_like"/>
    <property type="match status" value="1"/>
</dbReference>
<dbReference type="SUPFAM" id="SSF53383">
    <property type="entry name" value="PLP-dependent transferases"/>
    <property type="match status" value="1"/>
</dbReference>
<dbReference type="Gene3D" id="3.40.640.10">
    <property type="entry name" value="Type I PLP-dependent aspartate aminotransferase-like (Major domain)"/>
    <property type="match status" value="1"/>
</dbReference>
<evidence type="ECO:0000313" key="5">
    <source>
        <dbReference type="EMBL" id="MCF2651954.1"/>
    </source>
</evidence>
<comment type="caution">
    <text evidence="5">The sequence shown here is derived from an EMBL/GenBank/DDBJ whole genome shotgun (WGS) entry which is preliminary data.</text>
</comment>
<protein>
    <submittedName>
        <fullName evidence="5">PLP-dependent transferase</fullName>
    </submittedName>
</protein>
<comment type="cofactor">
    <cofactor evidence="1 4">
        <name>pyridoxal 5'-phosphate</name>
        <dbReference type="ChEBI" id="CHEBI:597326"/>
    </cofactor>
</comment>
<organism evidence="5 6">
    <name type="scientific">Anaeromassilibacillus senegalensis</name>
    <dbReference type="NCBI Taxonomy" id="1673717"/>
    <lineage>
        <taxon>Bacteria</taxon>
        <taxon>Bacillati</taxon>
        <taxon>Bacillota</taxon>
        <taxon>Clostridia</taxon>
        <taxon>Eubacteriales</taxon>
        <taxon>Acutalibacteraceae</taxon>
        <taxon>Anaeromassilibacillus</taxon>
    </lineage>
</organism>
<evidence type="ECO:0000313" key="6">
    <source>
        <dbReference type="Proteomes" id="UP001299220"/>
    </source>
</evidence>
<dbReference type="Pfam" id="PF01053">
    <property type="entry name" value="Cys_Met_Meta_PP"/>
    <property type="match status" value="1"/>
</dbReference>
<dbReference type="InterPro" id="IPR015421">
    <property type="entry name" value="PyrdxlP-dep_Trfase_major"/>
</dbReference>
<dbReference type="Proteomes" id="UP001299220">
    <property type="component" value="Unassembled WGS sequence"/>
</dbReference>
<sequence length="427" mass="46614">MEKNFKPDTICIHAGYKPGNGEPRVLPIVQSTTYTYESSQEMGDLFDLKSDGFFYTRLGNPTLDAVEKKLAALEGGVGAMLTASGQSASLLSVLNICRAGGHVVCSSAIYGGTFNLFYKTMKEMGIDFTFVSPTSTADELRAAFRENTRCVFAETLANPSLVVTDLELFANIAHEHGVPIIVDNTFPTPINCRPFEFGVDIVVHSTTKYLDGHAVQVGGAIVDSGNFDWNNGKFPEFTEPDESYHGVVYTKQFGRAAYIAKARCHLMRDLGAQAAPMNAFLLNLGMETLALRMERHCSNAMEIAKFLEQDDRIAWVNFPGLESSPFHALAQKYMPHGTCGVVSFGIKGGREAATKFMDSLELASVVTHVADLRTCVLHPASTTHRQLSDKQLEEAGVSPDLIRLSVGIENIDDILADIKQALEKAVQ</sequence>
<dbReference type="InterPro" id="IPR006235">
    <property type="entry name" value="OAc-hSer/O-AcSer_sulfhydrylase"/>
</dbReference>
<evidence type="ECO:0000256" key="2">
    <source>
        <dbReference type="ARBA" id="ARBA00009077"/>
    </source>
</evidence>
<evidence type="ECO:0000256" key="1">
    <source>
        <dbReference type="ARBA" id="ARBA00001933"/>
    </source>
</evidence>
<dbReference type="InterPro" id="IPR015422">
    <property type="entry name" value="PyrdxlP-dep_Trfase_small"/>
</dbReference>
<proteinExistence type="inferred from homology"/>
<gene>
    <name evidence="5" type="ORF">JQM67_05010</name>
</gene>
<dbReference type="EMBL" id="JAFBIT010000001">
    <property type="protein sequence ID" value="MCF2651954.1"/>
    <property type="molecule type" value="Genomic_DNA"/>
</dbReference>
<reference evidence="5 6" key="1">
    <citation type="submission" date="2020-12" db="EMBL/GenBank/DDBJ databases">
        <title>Whole genome sequences of gut porcine anaerobes.</title>
        <authorList>
            <person name="Kubasova T."/>
            <person name="Jahodarova E."/>
            <person name="Rychlik I."/>
        </authorList>
    </citation>
    <scope>NUCLEOTIDE SEQUENCE [LARGE SCALE GENOMIC DNA]</scope>
    <source>
        <strain evidence="5 6">An867</strain>
    </source>
</reference>
<dbReference type="InterPro" id="IPR000277">
    <property type="entry name" value="Cys/Met-Metab_PyrdxlP-dep_enz"/>
</dbReference>
<accession>A0ABS9CLD8</accession>
<evidence type="ECO:0000256" key="3">
    <source>
        <dbReference type="ARBA" id="ARBA00022898"/>
    </source>
</evidence>
<dbReference type="RefSeq" id="WP_235322978.1">
    <property type="nucleotide sequence ID" value="NZ_JAFBIT010000001.1"/>
</dbReference>
<keyword evidence="3 4" id="KW-0663">Pyridoxal phosphate</keyword>
<comment type="similarity">
    <text evidence="2 4">Belongs to the trans-sulfuration enzymes family.</text>
</comment>
<dbReference type="InterPro" id="IPR015424">
    <property type="entry name" value="PyrdxlP-dep_Trfase"/>
</dbReference>
<dbReference type="GO" id="GO:0016740">
    <property type="term" value="F:transferase activity"/>
    <property type="evidence" value="ECO:0007669"/>
    <property type="project" value="UniProtKB-KW"/>
</dbReference>
<name>A0ABS9CLD8_9FIRM</name>
<dbReference type="Gene3D" id="3.90.1150.10">
    <property type="entry name" value="Aspartate Aminotransferase, domain 1"/>
    <property type="match status" value="1"/>
</dbReference>